<dbReference type="PANTHER" id="PTHR31084:SF0">
    <property type="entry name" value="ALPHA-L-FUCOSIDASE 2"/>
    <property type="match status" value="1"/>
</dbReference>
<feature type="signal peptide" evidence="1">
    <location>
        <begin position="1"/>
        <end position="17"/>
    </location>
</feature>
<dbReference type="InterPro" id="IPR054363">
    <property type="entry name" value="GH95_cat"/>
</dbReference>
<dbReference type="EMBL" id="SEWF01000007">
    <property type="protein sequence ID" value="RYU96533.1"/>
    <property type="molecule type" value="Genomic_DNA"/>
</dbReference>
<protein>
    <submittedName>
        <fullName evidence="5">Glycoside hydrolase family 95 protein</fullName>
    </submittedName>
</protein>
<keyword evidence="5" id="KW-0378">Hydrolase</keyword>
<dbReference type="PIRSF" id="PIRSF007663">
    <property type="entry name" value="UCP007663"/>
    <property type="match status" value="1"/>
</dbReference>
<feature type="domain" description="Glycosyl hydrolase family 95 catalytic" evidence="4">
    <location>
        <begin position="284"/>
        <end position="689"/>
    </location>
</feature>
<keyword evidence="1" id="KW-0732">Signal</keyword>
<name>A0A4Q5M3Q0_9BACT</name>
<dbReference type="InterPro" id="IPR016518">
    <property type="entry name" value="Alpha-L-fucosidase"/>
</dbReference>
<feature type="domain" description="Glycosyl hydrolase family 95 N-terminal" evidence="2">
    <location>
        <begin position="24"/>
        <end position="260"/>
    </location>
</feature>
<feature type="domain" description="Alpha fucosidase A-like C-terminal" evidence="3">
    <location>
        <begin position="691"/>
        <end position="761"/>
    </location>
</feature>
<dbReference type="Pfam" id="PF14498">
    <property type="entry name" value="Glyco_hyd_65N_2"/>
    <property type="match status" value="1"/>
</dbReference>
<dbReference type="InterPro" id="IPR027414">
    <property type="entry name" value="GH95_N_dom"/>
</dbReference>
<dbReference type="RefSeq" id="WP_130020209.1">
    <property type="nucleotide sequence ID" value="NZ_SEWF01000007.1"/>
</dbReference>
<dbReference type="InterPro" id="IPR049053">
    <property type="entry name" value="AFCA-like_C"/>
</dbReference>
<proteinExistence type="predicted"/>
<comment type="caution">
    <text evidence="5">The sequence shown here is derived from an EMBL/GenBank/DDBJ whole genome shotgun (WGS) entry which is preliminary data.</text>
</comment>
<dbReference type="GO" id="GO:0005975">
    <property type="term" value="P:carbohydrate metabolic process"/>
    <property type="evidence" value="ECO:0007669"/>
    <property type="project" value="InterPro"/>
</dbReference>
<dbReference type="Proteomes" id="UP000293162">
    <property type="component" value="Unassembled WGS sequence"/>
</dbReference>
<dbReference type="OrthoDB" id="9802600at2"/>
<accession>A0A4Q5M3Q0</accession>
<dbReference type="Gene3D" id="1.50.10.10">
    <property type="match status" value="1"/>
</dbReference>
<dbReference type="Gene3D" id="2.70.98.50">
    <property type="entry name" value="putative glycoside hydrolase family protein from bacillus halodurans"/>
    <property type="match status" value="1"/>
</dbReference>
<reference evidence="5 6" key="1">
    <citation type="submission" date="2019-02" db="EMBL/GenBank/DDBJ databases">
        <title>Bacterial novel species Emticicia sp. 17J42-9 isolated from soil.</title>
        <authorList>
            <person name="Jung H.-Y."/>
        </authorList>
    </citation>
    <scope>NUCLEOTIDE SEQUENCE [LARGE SCALE GENOMIC DNA]</scope>
    <source>
        <strain evidence="5 6">17J42-9</strain>
    </source>
</reference>
<dbReference type="PANTHER" id="PTHR31084">
    <property type="entry name" value="ALPHA-L-FUCOSIDASE 2"/>
    <property type="match status" value="1"/>
</dbReference>
<gene>
    <name evidence="5" type="ORF">EWM59_06890</name>
</gene>
<sequence length="815" mass="91193">MKRILVLLLLFSTAIRAQQTNLKLWYKQPAANTWTKALPLGNGRLGAMAYGNVVHETLQLNESSFWSGGPSRNDNPDALANLSAIRQLIFEGKSQEAQDLAQRHIIAKKNHGQMFLPVGNIQLDFPNHENYTNYRRELDIEQAIQTTTYQVNGVKYTRTTFISIPDQVIVIRLNANKAKSLSFKLSMNSPFKTAATTLRNQVSLSGLGKDHEGVKGEVRFRTVAKILPNDGRTSKNDTSVTVENASAVTLLVSIATNFVNYHDVSADENTKAEAYIAKAEKMPYGTLFNNHIKEYQRFFKRVKLDLGTNEAAKLPTDERLKAFAQGNDPSFVSLYFQFGRYLLISSSRPGGQPANLQGIWNNRVNPPWDSKYTININTEMNYWPAELTNLTEMHEPLFDMVRELSETGVETARTMYGTNGWVAHHNTDLWRINGAVDGAFWGMWPMGGAWLSQHIWQHYLYTGDKAFLQKYYPALKGIATFYHDFLIPEPSHQWLVVTPSSSPENSPAGRPKSSIAAGATMDNQLVFDVFSNAINAAKVLKTDTEFANQIKTKLQQVPPMQIGQHNQLQEWLEDLDDPKDQHRHISHLYGLFPSNQVSPYQHPALFAAARTSLIYRGDVSTGWSMGWKVNWWARLLDGNRAYKLITDQLSPAEVPGRQGGGTYDNLFDAHPPFQIDGNFGCTAGIAEMLMQSHDGAIQLLPALPDRWSEGSVSGLKARGGFEIVKMTWKNGKITELIIKSTIGGNCRLRVSHALKTNLPMKKANGKNPNPFFQIAAIKEPLVSPKANVDASFIKETMVYDLPTQAGKTYVLRAGK</sequence>
<dbReference type="InterPro" id="IPR012341">
    <property type="entry name" value="6hp_glycosidase-like_sf"/>
</dbReference>
<keyword evidence="6" id="KW-1185">Reference proteome</keyword>
<feature type="chain" id="PRO_5020656551" evidence="1">
    <location>
        <begin position="18"/>
        <end position="815"/>
    </location>
</feature>
<dbReference type="InterPro" id="IPR008928">
    <property type="entry name" value="6-hairpin_glycosidase_sf"/>
</dbReference>
<evidence type="ECO:0000313" key="6">
    <source>
        <dbReference type="Proteomes" id="UP000293162"/>
    </source>
</evidence>
<organism evidence="5 6">
    <name type="scientific">Emticicia agri</name>
    <dbReference type="NCBI Taxonomy" id="2492393"/>
    <lineage>
        <taxon>Bacteria</taxon>
        <taxon>Pseudomonadati</taxon>
        <taxon>Bacteroidota</taxon>
        <taxon>Cytophagia</taxon>
        <taxon>Cytophagales</taxon>
        <taxon>Leadbetterellaceae</taxon>
        <taxon>Emticicia</taxon>
    </lineage>
</organism>
<evidence type="ECO:0000259" key="2">
    <source>
        <dbReference type="Pfam" id="PF14498"/>
    </source>
</evidence>
<evidence type="ECO:0000313" key="5">
    <source>
        <dbReference type="EMBL" id="RYU96533.1"/>
    </source>
</evidence>
<evidence type="ECO:0000259" key="4">
    <source>
        <dbReference type="Pfam" id="PF22124"/>
    </source>
</evidence>
<dbReference type="AlphaFoldDB" id="A0A4Q5M3Q0"/>
<evidence type="ECO:0000256" key="1">
    <source>
        <dbReference type="SAM" id="SignalP"/>
    </source>
</evidence>
<dbReference type="FunFam" id="1.50.10.10:FF:000028">
    <property type="entry name" value="Alpha-L-fucosidase 2"/>
    <property type="match status" value="1"/>
</dbReference>
<dbReference type="GO" id="GO:0004560">
    <property type="term" value="F:alpha-L-fucosidase activity"/>
    <property type="evidence" value="ECO:0007669"/>
    <property type="project" value="InterPro"/>
</dbReference>
<dbReference type="Pfam" id="PF22124">
    <property type="entry name" value="Glyco_hydro_95_cat"/>
    <property type="match status" value="1"/>
</dbReference>
<evidence type="ECO:0000259" key="3">
    <source>
        <dbReference type="Pfam" id="PF21307"/>
    </source>
</evidence>
<dbReference type="SUPFAM" id="SSF48208">
    <property type="entry name" value="Six-hairpin glycosidases"/>
    <property type="match status" value="1"/>
</dbReference>
<dbReference type="Pfam" id="PF21307">
    <property type="entry name" value="Glyco_hydro_95_C"/>
    <property type="match status" value="1"/>
</dbReference>